<dbReference type="SUPFAM" id="SSF55831">
    <property type="entry name" value="Thymidylate synthase/dCMP hydroxymethylase"/>
    <property type="match status" value="1"/>
</dbReference>
<sequence length="338" mass="38336">MASSPSRQASADAEHEEYQYLRLVRLILDEGENRGDRTGTGTLSLFAPPSMRFSLRQGRFPLLTTKRTFMRPIVEELLWFLRGQTDASILQAKNVRIWDGNASRAYLDKHGFVHRHEGDLGPVYGFQWRHFGAAYTTCDADYTGQGVDQIREVIHRIRDRPYDRRILLSAWNPSDLRKMALPPCHMMAQFYVAFRPDPDPDAGPDAPPVPYLSCQMYQRSCDMGLGVPFNIASYSLLTCLLAYVTGCEPDAFVHCLGDAHVYANHVTPLREEQLPRTPRPFPTLRITSPAGFPSGLTRAERRARPVDTMLAELMAFEYEQLAVENYQPYPSVKMAMSA</sequence>
<dbReference type="AlphaFoldDB" id="A0A4P9WZ64"/>
<dbReference type="InterPro" id="IPR000398">
    <property type="entry name" value="Thymidylate_synthase"/>
</dbReference>
<evidence type="ECO:0000256" key="6">
    <source>
        <dbReference type="ARBA" id="ARBA00022727"/>
    </source>
</evidence>
<comment type="similarity">
    <text evidence="2">Belongs to the thymidylate synthase family.</text>
</comment>
<dbReference type="InterPro" id="IPR020940">
    <property type="entry name" value="Thymidylate_synthase_AS"/>
</dbReference>
<dbReference type="STRING" id="1555241.A0A4P9WZ64"/>
<evidence type="ECO:0000256" key="4">
    <source>
        <dbReference type="ARBA" id="ARBA00022603"/>
    </source>
</evidence>
<evidence type="ECO:0000256" key="2">
    <source>
        <dbReference type="ARBA" id="ARBA00009972"/>
    </source>
</evidence>
<dbReference type="CDD" id="cd00351">
    <property type="entry name" value="TS_Pyrimidine_HMase"/>
    <property type="match status" value="1"/>
</dbReference>
<dbReference type="PRINTS" id="PR00108">
    <property type="entry name" value="THYMDSNTHASE"/>
</dbReference>
<evidence type="ECO:0000313" key="10">
    <source>
        <dbReference type="EMBL" id="RKO96850.1"/>
    </source>
</evidence>
<dbReference type="HAMAP" id="MF_00008">
    <property type="entry name" value="Thymidy_synth_bact"/>
    <property type="match status" value="1"/>
</dbReference>
<evidence type="ECO:0000313" key="13">
    <source>
        <dbReference type="Proteomes" id="UP000274922"/>
    </source>
</evidence>
<dbReference type="Pfam" id="PF00303">
    <property type="entry name" value="Thymidylat_synt"/>
    <property type="match status" value="1"/>
</dbReference>
<dbReference type="Proteomes" id="UP000268535">
    <property type="component" value="Unassembled WGS sequence"/>
</dbReference>
<evidence type="ECO:0000256" key="8">
    <source>
        <dbReference type="PROSITE-ProRule" id="PRU10016"/>
    </source>
</evidence>
<dbReference type="GO" id="GO:0005739">
    <property type="term" value="C:mitochondrion"/>
    <property type="evidence" value="ECO:0007669"/>
    <property type="project" value="TreeGrafter"/>
</dbReference>
<comment type="pathway">
    <text evidence="1">Pyrimidine metabolism; dTTP biosynthesis.</text>
</comment>
<evidence type="ECO:0000259" key="9">
    <source>
        <dbReference type="Pfam" id="PF00303"/>
    </source>
</evidence>
<dbReference type="EMBL" id="ML009570">
    <property type="protein sequence ID" value="RKO96850.1"/>
    <property type="molecule type" value="Genomic_DNA"/>
</dbReference>
<keyword evidence="5" id="KW-0808">Transferase</keyword>
<keyword evidence="13" id="KW-1185">Reference proteome</keyword>
<dbReference type="UniPathway" id="UPA00575"/>
<accession>A0A4P9WZ64</accession>
<dbReference type="OrthoDB" id="766at2759"/>
<dbReference type="EC" id="2.1.1.45" evidence="3"/>
<gene>
    <name evidence="10" type="ORF">CAUPRSCDRAFT_7483</name>
    <name evidence="11" type="ORF">CXG81DRAFT_10714</name>
</gene>
<dbReference type="GO" id="GO:0006231">
    <property type="term" value="P:dTMP biosynthetic process"/>
    <property type="evidence" value="ECO:0007669"/>
    <property type="project" value="InterPro"/>
</dbReference>
<evidence type="ECO:0000256" key="7">
    <source>
        <dbReference type="ARBA" id="ARBA00047344"/>
    </source>
</evidence>
<dbReference type="GO" id="GO:0005829">
    <property type="term" value="C:cytosol"/>
    <property type="evidence" value="ECO:0007669"/>
    <property type="project" value="TreeGrafter"/>
</dbReference>
<evidence type="ECO:0000256" key="5">
    <source>
        <dbReference type="ARBA" id="ARBA00022679"/>
    </source>
</evidence>
<dbReference type="Gene3D" id="3.30.572.10">
    <property type="entry name" value="Thymidylate synthase/dCMP hydroxymethylase domain"/>
    <property type="match status" value="1"/>
</dbReference>
<dbReference type="GO" id="GO:0004799">
    <property type="term" value="F:thymidylate synthase activity"/>
    <property type="evidence" value="ECO:0007669"/>
    <property type="project" value="UniProtKB-EC"/>
</dbReference>
<dbReference type="GO" id="GO:0032259">
    <property type="term" value="P:methylation"/>
    <property type="evidence" value="ECO:0007669"/>
    <property type="project" value="UniProtKB-KW"/>
</dbReference>
<organism evidence="10 12">
    <name type="scientific">Caulochytrium protostelioides</name>
    <dbReference type="NCBI Taxonomy" id="1555241"/>
    <lineage>
        <taxon>Eukaryota</taxon>
        <taxon>Fungi</taxon>
        <taxon>Fungi incertae sedis</taxon>
        <taxon>Chytridiomycota</taxon>
        <taxon>Chytridiomycota incertae sedis</taxon>
        <taxon>Chytridiomycetes</taxon>
        <taxon>Caulochytriales</taxon>
        <taxon>Caulochytriaceae</taxon>
        <taxon>Caulochytrium</taxon>
    </lineage>
</organism>
<proteinExistence type="inferred from homology"/>
<dbReference type="EMBL" id="ML014142">
    <property type="protein sequence ID" value="RKP02482.1"/>
    <property type="molecule type" value="Genomic_DNA"/>
</dbReference>
<evidence type="ECO:0000313" key="11">
    <source>
        <dbReference type="EMBL" id="RKP02482.1"/>
    </source>
</evidence>
<evidence type="ECO:0000313" key="12">
    <source>
        <dbReference type="Proteomes" id="UP000268535"/>
    </source>
</evidence>
<protein>
    <recommendedName>
        <fullName evidence="3">thymidylate synthase</fullName>
        <ecNumber evidence="3">2.1.1.45</ecNumber>
    </recommendedName>
</protein>
<dbReference type="PROSITE" id="PS00091">
    <property type="entry name" value="THYMIDYLATE_SYNTHASE"/>
    <property type="match status" value="1"/>
</dbReference>
<evidence type="ECO:0000256" key="3">
    <source>
        <dbReference type="ARBA" id="ARBA00011947"/>
    </source>
</evidence>
<reference evidence="11" key="2">
    <citation type="submission" date="2018-04" db="EMBL/GenBank/DDBJ databases">
        <title>Leveraging single-cell genomics to expand the Fungal Tree of Life.</title>
        <authorList>
            <consortium name="DOE Joint Genome Institute"/>
            <person name="Ahrendt S.R."/>
            <person name="Quandt C.A."/>
            <person name="Ciobanu D."/>
            <person name="Clum A."/>
            <person name="Salamov A."/>
            <person name="Andreopoulos B."/>
            <person name="Cheng J.-F."/>
            <person name="Woyke T."/>
            <person name="Pelin A."/>
            <person name="Henrissat B."/>
            <person name="Benny G.L."/>
            <person name="Smith M.E."/>
            <person name="James T.Y."/>
            <person name="Grigoriev I.V."/>
        </authorList>
    </citation>
    <scope>NUCLEOTIDE SEQUENCE</scope>
    <source>
        <strain evidence="11">ATCC 52028</strain>
    </source>
</reference>
<dbReference type="InterPro" id="IPR045097">
    <property type="entry name" value="Thymidate_synth/dCMP_Mease"/>
</dbReference>
<feature type="domain" description="Thymidylate synthase/dCMP hydroxymethylase" evidence="9">
    <location>
        <begin position="19"/>
        <end position="337"/>
    </location>
</feature>
<dbReference type="Proteomes" id="UP000274922">
    <property type="component" value="Unassembled WGS sequence"/>
</dbReference>
<reference evidence="12 13" key="1">
    <citation type="journal article" date="2018" name="Nat. Microbiol.">
        <title>Leveraging single-cell genomics to expand the fungal tree of life.</title>
        <authorList>
            <person name="Ahrendt S.R."/>
            <person name="Quandt C.A."/>
            <person name="Ciobanu D."/>
            <person name="Clum A."/>
            <person name="Salamov A."/>
            <person name="Andreopoulos B."/>
            <person name="Cheng J.F."/>
            <person name="Woyke T."/>
            <person name="Pelin A."/>
            <person name="Henrissat B."/>
            <person name="Reynolds N.K."/>
            <person name="Benny G.L."/>
            <person name="Smith M.E."/>
            <person name="James T.Y."/>
            <person name="Grigoriev I.V."/>
        </authorList>
    </citation>
    <scope>NUCLEOTIDE SEQUENCE [LARGE SCALE GENOMIC DNA]</scope>
    <source>
        <strain evidence="12 13">ATCC 52028</strain>
    </source>
</reference>
<dbReference type="InterPro" id="IPR036926">
    <property type="entry name" value="Thymidate_synth/dCMP_Mease_sf"/>
</dbReference>
<dbReference type="NCBIfam" id="TIGR03284">
    <property type="entry name" value="thym_sym"/>
    <property type="match status" value="1"/>
</dbReference>
<dbReference type="PANTHER" id="PTHR11548">
    <property type="entry name" value="THYMIDYLATE SYNTHASE 1"/>
    <property type="match status" value="1"/>
</dbReference>
<name>A0A4P9WZ64_9FUNG</name>
<dbReference type="InterPro" id="IPR023451">
    <property type="entry name" value="Thymidate_synth/dCMP_Mease_dom"/>
</dbReference>
<comment type="catalytic activity">
    <reaction evidence="7">
        <text>dUMP + (6R)-5,10-methylene-5,6,7,8-tetrahydrofolate = 7,8-dihydrofolate + dTMP</text>
        <dbReference type="Rhea" id="RHEA:12104"/>
        <dbReference type="ChEBI" id="CHEBI:15636"/>
        <dbReference type="ChEBI" id="CHEBI:57451"/>
        <dbReference type="ChEBI" id="CHEBI:63528"/>
        <dbReference type="ChEBI" id="CHEBI:246422"/>
        <dbReference type="EC" id="2.1.1.45"/>
    </reaction>
</comment>
<reference evidence="10" key="3">
    <citation type="submission" date="2018-08" db="EMBL/GenBank/DDBJ databases">
        <title>Leveraging single-cell genomics to expand the Fungal Tree of Life.</title>
        <authorList>
            <consortium name="DOE Joint Genome Institute"/>
            <person name="Ahrendt S.R."/>
            <person name="Quandt C.A."/>
            <person name="Ciobanu D."/>
            <person name="Clum A."/>
            <person name="Salamov A."/>
            <person name="Andreopoulos B."/>
            <person name="Cheng J.-F."/>
            <person name="Woyke T."/>
            <person name="Pelin A."/>
            <person name="Henrissat B."/>
            <person name="Reynolds N."/>
            <person name="Benny G.L."/>
            <person name="Smith M.E."/>
            <person name="James T.Y."/>
            <person name="Grigoriev I.V."/>
        </authorList>
    </citation>
    <scope>NUCLEOTIDE SEQUENCE</scope>
    <source>
        <strain evidence="10">ATCC 52028</strain>
    </source>
</reference>
<dbReference type="PANTHER" id="PTHR11548:SF2">
    <property type="entry name" value="THYMIDYLATE SYNTHASE"/>
    <property type="match status" value="1"/>
</dbReference>
<dbReference type="FunFam" id="3.30.572.10:FF:000013">
    <property type="entry name" value="Thymidylate synthase"/>
    <property type="match status" value="1"/>
</dbReference>
<dbReference type="GO" id="GO:0006235">
    <property type="term" value="P:dTTP biosynthetic process"/>
    <property type="evidence" value="ECO:0007669"/>
    <property type="project" value="UniProtKB-UniPathway"/>
</dbReference>
<keyword evidence="4" id="KW-0489">Methyltransferase</keyword>
<keyword evidence="6" id="KW-0545">Nucleotide biosynthesis</keyword>
<evidence type="ECO:0000256" key="1">
    <source>
        <dbReference type="ARBA" id="ARBA00004992"/>
    </source>
</evidence>
<feature type="active site" evidence="8">
    <location>
        <position position="184"/>
    </location>
</feature>